<evidence type="ECO:0000313" key="1">
    <source>
        <dbReference type="EMBL" id="KAJ9662184.1"/>
    </source>
</evidence>
<evidence type="ECO:0000313" key="2">
    <source>
        <dbReference type="Proteomes" id="UP001172386"/>
    </source>
</evidence>
<accession>A0ACC3AH94</accession>
<keyword evidence="2" id="KW-1185">Reference proteome</keyword>
<proteinExistence type="predicted"/>
<dbReference type="Proteomes" id="UP001172386">
    <property type="component" value="Unassembled WGS sequence"/>
</dbReference>
<dbReference type="EMBL" id="JAPDRQ010000017">
    <property type="protein sequence ID" value="KAJ9662184.1"/>
    <property type="molecule type" value="Genomic_DNA"/>
</dbReference>
<sequence length="467" mass="52357">MALGRGNHAYARYRLQAELCKRREKNPRLAGCYEILTQALTLFREQLIPLDTRFAVTKSSLEDLNLFPCASPNPVFADRASILFCEATLTLWETVNSRWPHTPSPNNDLGLSSVGGWLRNLACFLGDIPLFDFCCTEAGLGGSASDGIRTELPKLLATAAVQGHEVLLQHLLMRMPSPQPTELSLALRGARYGGYLPIANMILQACPVEAVSTICLASLVGQDGSRRLPPGSVAVAEHVVSQFSEIPASTVCMLMWTQAELGATSVVRLLLQRYHRYAPFWPLHHNNPICGHSALWSACINGDLSCVRVLIRDGYFTRSRPDDIRTLCNQCLEAAVEANAFAICHELCQFLGIEIHHLKFCYLARVDGSWDAMSHRLEINPGELDGREPASACTEVTVGRFALLHAARLLRVENVRFLLERGVRLDGRYYDERFEIDWRRKRAYEQKYHDVQALLRIYELAPLRVQL</sequence>
<comment type="caution">
    <text evidence="1">The sequence shown here is derived from an EMBL/GenBank/DDBJ whole genome shotgun (WGS) entry which is preliminary data.</text>
</comment>
<reference evidence="1" key="1">
    <citation type="submission" date="2022-10" db="EMBL/GenBank/DDBJ databases">
        <title>Culturing micro-colonial fungi from biological soil crusts in the Mojave desert and describing Neophaeococcomyces mojavensis, and introducing the new genera and species Taxawa tesnikishii.</title>
        <authorList>
            <person name="Kurbessoian T."/>
            <person name="Stajich J.E."/>
        </authorList>
    </citation>
    <scope>NUCLEOTIDE SEQUENCE</scope>
    <source>
        <strain evidence="1">JES_112</strain>
    </source>
</reference>
<organism evidence="1 2">
    <name type="scientific">Neophaeococcomyces mojaviensis</name>
    <dbReference type="NCBI Taxonomy" id="3383035"/>
    <lineage>
        <taxon>Eukaryota</taxon>
        <taxon>Fungi</taxon>
        <taxon>Dikarya</taxon>
        <taxon>Ascomycota</taxon>
        <taxon>Pezizomycotina</taxon>
        <taxon>Eurotiomycetes</taxon>
        <taxon>Chaetothyriomycetidae</taxon>
        <taxon>Chaetothyriales</taxon>
        <taxon>Chaetothyriales incertae sedis</taxon>
        <taxon>Neophaeococcomyces</taxon>
    </lineage>
</organism>
<protein>
    <submittedName>
        <fullName evidence="1">Uncharacterized protein</fullName>
    </submittedName>
</protein>
<name>A0ACC3AH94_9EURO</name>
<gene>
    <name evidence="1" type="ORF">H2198_001535</name>
</gene>